<dbReference type="AlphaFoldDB" id="C6I0G0"/>
<name>C6I0G0_9BACT</name>
<keyword evidence="2" id="KW-1185">Reference proteome</keyword>
<dbReference type="Proteomes" id="UP000009374">
    <property type="component" value="Unassembled WGS sequence"/>
</dbReference>
<protein>
    <submittedName>
        <fullName evidence="1">Uncharacterized protein</fullName>
    </submittedName>
</protein>
<accession>C6I0G0</accession>
<gene>
    <name evidence="1" type="ORF">UBAL3_95680053</name>
</gene>
<proteinExistence type="predicted"/>
<evidence type="ECO:0000313" key="2">
    <source>
        <dbReference type="Proteomes" id="UP000009374"/>
    </source>
</evidence>
<reference evidence="1 2" key="1">
    <citation type="journal article" date="2009" name="Appl. Environ. Microbiol.">
        <title>Community genomic and proteomic analyses of chemoautotrophic iron-oxidizing "Leptospirillum rubarum" (Group II) and "Leptospirillum ferrodiazotrophum" (Group III) bacteria in acid mine drainage biofilms.</title>
        <authorList>
            <person name="Goltsman D.S."/>
            <person name="Denef V.J."/>
            <person name="Singer S.W."/>
            <person name="VerBerkmoes N.C."/>
            <person name="Lefsrud M."/>
            <person name="Mueller R.S."/>
            <person name="Dick G.J."/>
            <person name="Sun C.L."/>
            <person name="Wheeler K.E."/>
            <person name="Zemla A."/>
            <person name="Baker B.J."/>
            <person name="Hauser L."/>
            <person name="Land M."/>
            <person name="Shah M.B."/>
            <person name="Thelen M.P."/>
            <person name="Hettich R.L."/>
            <person name="Banfield J.F."/>
        </authorList>
    </citation>
    <scope>NUCLEOTIDE SEQUENCE [LARGE SCALE GENOMIC DNA]</scope>
</reference>
<dbReference type="EMBL" id="GG693887">
    <property type="protein sequence ID" value="EES51615.1"/>
    <property type="molecule type" value="Genomic_DNA"/>
</dbReference>
<organism evidence="1 2">
    <name type="scientific">Leptospirillum ferrodiazotrophum</name>
    <dbReference type="NCBI Taxonomy" id="412449"/>
    <lineage>
        <taxon>Bacteria</taxon>
        <taxon>Pseudomonadati</taxon>
        <taxon>Nitrospirota</taxon>
        <taxon>Nitrospiria</taxon>
        <taxon>Nitrospirales</taxon>
        <taxon>Nitrospiraceae</taxon>
        <taxon>Leptospirillum</taxon>
    </lineage>
</organism>
<sequence length="145" mass="16607">MNRENSVPPRPKPEVRRPSLWQSFAGKTRRAFLCLFRPSYVQKSIERREGECNMCGQCCRIGIDCPFLELHETHARCRIYHMGRPTPCQAFPIDARDLRDVGSSCSFRFSEPPSPVRRPEGELPVWSPASLIYRSGAHETEAEEG</sequence>
<evidence type="ECO:0000313" key="1">
    <source>
        <dbReference type="EMBL" id="EES51615.1"/>
    </source>
</evidence>